<dbReference type="PROSITE" id="PS50022">
    <property type="entry name" value="FA58C_3"/>
    <property type="match status" value="2"/>
</dbReference>
<dbReference type="SMART" id="SM00231">
    <property type="entry name" value="FA58C"/>
    <property type="match status" value="2"/>
</dbReference>
<keyword evidence="3" id="KW-0687">Ribonucleoprotein</keyword>
<dbReference type="RefSeq" id="WP_183419784.1">
    <property type="nucleotide sequence ID" value="NZ_JACHXY010000002.1"/>
</dbReference>
<accession>A0A7W5CIK9</accession>
<dbReference type="Pfam" id="PF22633">
    <property type="entry name" value="F5_F8_type_C_2"/>
    <property type="match status" value="2"/>
</dbReference>
<dbReference type="Proteomes" id="UP000543579">
    <property type="component" value="Unassembled WGS sequence"/>
</dbReference>
<keyword evidence="1" id="KW-0472">Membrane</keyword>
<dbReference type="GO" id="GO:0005840">
    <property type="term" value="C:ribosome"/>
    <property type="evidence" value="ECO:0007669"/>
    <property type="project" value="UniProtKB-KW"/>
</dbReference>
<reference evidence="3 4" key="1">
    <citation type="submission" date="2020-08" db="EMBL/GenBank/DDBJ databases">
        <title>Genomic Encyclopedia of Type Strains, Phase III (KMG-III): the genomes of soil and plant-associated and newly described type strains.</title>
        <authorList>
            <person name="Whitman W."/>
        </authorList>
    </citation>
    <scope>NUCLEOTIDE SEQUENCE [LARGE SCALE GENOMIC DNA]</scope>
    <source>
        <strain evidence="3 4">CECT 8356</strain>
    </source>
</reference>
<proteinExistence type="predicted"/>
<evidence type="ECO:0000313" key="3">
    <source>
        <dbReference type="EMBL" id="MBB3158341.1"/>
    </source>
</evidence>
<keyword evidence="3" id="KW-0689">Ribosomal protein</keyword>
<comment type="caution">
    <text evidence="3">The sequence shown here is derived from an EMBL/GenBank/DDBJ whole genome shotgun (WGS) entry which is preliminary data.</text>
</comment>
<dbReference type="SUPFAM" id="SSF49785">
    <property type="entry name" value="Galactose-binding domain-like"/>
    <property type="match status" value="2"/>
</dbReference>
<feature type="domain" description="F5/8 type C" evidence="2">
    <location>
        <begin position="711"/>
        <end position="852"/>
    </location>
</feature>
<dbReference type="InterPro" id="IPR000421">
    <property type="entry name" value="FA58C"/>
</dbReference>
<feature type="domain" description="F5/8 type C" evidence="2">
    <location>
        <begin position="588"/>
        <end position="705"/>
    </location>
</feature>
<gene>
    <name evidence="3" type="ORF">FHS07_002037</name>
</gene>
<keyword evidence="1" id="KW-0812">Transmembrane</keyword>
<dbReference type="Gene3D" id="2.60.120.260">
    <property type="entry name" value="Galactose-binding domain-like"/>
    <property type="match status" value="2"/>
</dbReference>
<evidence type="ECO:0000259" key="2">
    <source>
        <dbReference type="PROSITE" id="PS50022"/>
    </source>
</evidence>
<sequence>MPIYLTETLRYVVVRGSRETPLPHPSKEIKVFRRTKIAATIVAMATATALVGPAAVAAPQPPRPVGYVDQFMSGTPSPLAAFNWKQRAIDYDSFAYNWNQPGAHRTIYADTTHNNMTTDSYKMPSYYGDLRIDGTTATDGNQEALGQLASVVGASLVGVNKANQGGYNYVDMSRTFFHPSLGIALNGSRPDVNGGADSWWYTTLANSLYMMLGDQYPTSNNMTTIQTSIADKYYAAVVALGGANANFDGQGFNFNTMTRYAGVRNEGGDGATGTAAILLWAYSRFGDPKYLQGAKWSLDYLERSNGRLYYEILPVLAPYLAARMNAQFGTNYDVGRLFNGILDVNPVRPTWGSMRGQWGGYDVGGLQGQIIDNYGPGSGGYGFAMNTFAASFLAPTVKYDTRFANSVGKYMLHMSNASRFYYPDQLPAANQGDGSRWINAPEKVLAYEGLREEFNGTRPMATSDVTRFGYGGGDSDLGLYGSAWVGFLGATVADTNVANVRRVDLNALDFYGDKGLPRYLYYNPNNVAASIQVTVPTASSVYDAVSDTLLSSSVTGTTTIVVPPGSSRVIVLGAANGSLTRSGGKTFINGATVSYRSGAPDLAYGQPVTASSTTNGNVAANLTDGTTARRWESQTADPQWVTVELPNTSTVNRVVMRWEVASAKAFNVQVSPDNATWTNVYTTTNGPGGTQTVTFNPVTAKFLRVLMTQRNTGWAYSMFDLEVYNDNLAASAPTSASSTTNGNLSSYLTDANLSTRWESQTTDPQSVTIDLGSQQTVGRVVTRWEVASAKSYQIRVSPDNVNWTTVYTTTAGAGGIQNNAFTPVSGRYVKVDMTQRNTVYAYSIYDLEVYGQ</sequence>
<organism evidence="3 4">
    <name type="scientific">Microbacterium proteolyticum</name>
    <dbReference type="NCBI Taxonomy" id="1572644"/>
    <lineage>
        <taxon>Bacteria</taxon>
        <taxon>Bacillati</taxon>
        <taxon>Actinomycetota</taxon>
        <taxon>Actinomycetes</taxon>
        <taxon>Micrococcales</taxon>
        <taxon>Microbacteriaceae</taxon>
        <taxon>Microbacterium</taxon>
    </lineage>
</organism>
<protein>
    <submittedName>
        <fullName evidence="3">Ribosomal protein L24E</fullName>
    </submittedName>
</protein>
<dbReference type="InterPro" id="IPR008979">
    <property type="entry name" value="Galactose-bd-like_sf"/>
</dbReference>
<keyword evidence="1" id="KW-1133">Transmembrane helix</keyword>
<evidence type="ECO:0000256" key="1">
    <source>
        <dbReference type="SAM" id="Phobius"/>
    </source>
</evidence>
<dbReference type="EMBL" id="JACHXY010000002">
    <property type="protein sequence ID" value="MBB3158341.1"/>
    <property type="molecule type" value="Genomic_DNA"/>
</dbReference>
<dbReference type="AlphaFoldDB" id="A0A7W5CIK9"/>
<evidence type="ECO:0000313" key="4">
    <source>
        <dbReference type="Proteomes" id="UP000543579"/>
    </source>
</evidence>
<feature type="transmembrane region" description="Helical" evidence="1">
    <location>
        <begin position="37"/>
        <end position="58"/>
    </location>
</feature>
<name>A0A7W5CIK9_9MICO</name>